<keyword evidence="1" id="KW-0808">Transferase</keyword>
<organism evidence="4 5">
    <name type="scientific">Carex littledalei</name>
    <dbReference type="NCBI Taxonomy" id="544730"/>
    <lineage>
        <taxon>Eukaryota</taxon>
        <taxon>Viridiplantae</taxon>
        <taxon>Streptophyta</taxon>
        <taxon>Embryophyta</taxon>
        <taxon>Tracheophyta</taxon>
        <taxon>Spermatophyta</taxon>
        <taxon>Magnoliopsida</taxon>
        <taxon>Liliopsida</taxon>
        <taxon>Poales</taxon>
        <taxon>Cyperaceae</taxon>
        <taxon>Cyperoideae</taxon>
        <taxon>Cariceae</taxon>
        <taxon>Carex</taxon>
        <taxon>Carex subgen. Euthyceras</taxon>
    </lineage>
</organism>
<keyword evidence="5" id="KW-1185">Reference proteome</keyword>
<dbReference type="AlphaFoldDB" id="A0A833RKC5"/>
<keyword evidence="4" id="KW-0378">Hydrolase</keyword>
<dbReference type="GO" id="GO:0008233">
    <property type="term" value="F:peptidase activity"/>
    <property type="evidence" value="ECO:0007669"/>
    <property type="project" value="UniProtKB-KW"/>
</dbReference>
<dbReference type="InterPro" id="IPR010259">
    <property type="entry name" value="S8pro/Inhibitor_I9"/>
</dbReference>
<comment type="caution">
    <text evidence="4">The sequence shown here is derived from an EMBL/GenBank/DDBJ whole genome shotgun (WGS) entry which is preliminary data.</text>
</comment>
<evidence type="ECO:0000256" key="2">
    <source>
        <dbReference type="SAM" id="MobiDB-lite"/>
    </source>
</evidence>
<dbReference type="InterPro" id="IPR051283">
    <property type="entry name" value="Sec_Metabolite_Acyltrans"/>
</dbReference>
<sequence length="520" mass="57511">MTSTSPTVSAIDTYQIKCAANPLAPRLIQFTPWELRFLSVNYIQKGLLYAKPPHLSFEEIFELLKDSLEETLHHFYPFSGRLKVTCDGEATSVELELVPGSDGAEIIQAVAERVTVADVASYYSQDSPEVLKELFPLDGAVTELSDGVFVGCALNVMVADGTSIWHFWNSWAEIARAKAAGIEYVLSQPPVHEKFFIDGFGDPPIKLPFSSPTQFIERSVSPPIRERLFHFSPESIARLKARANQECAEVETGIILKFPLTLINFCHTLCTYLGEPPRLLAGSNRALQYATVAKSHFKLLGSILGTPKAAENAILYSYTQHINGFAAMIDEETANKISKLQGVVSVFPSKAYQLHTTRSWEFLGLESDGYVNSNSLWKKAGYGKDTIIGNLDTAGWGGHPYTMGYALTMTGGAGDPEPGRCRRTDGKKYCDQKNQGGEGYVTHKFSNANADKDLFSLLECFTSIAQEIKWKDVLNLNSWVVRDYYRLVSSVNSLEPQIQRLSDEQGKGNSERAATAKGKQ</sequence>
<accession>A0A833RKC5</accession>
<keyword evidence="4" id="KW-0645">Protease</keyword>
<dbReference type="InterPro" id="IPR023213">
    <property type="entry name" value="CAT-like_dom_sf"/>
</dbReference>
<feature type="region of interest" description="Disordered" evidence="2">
    <location>
        <begin position="500"/>
        <end position="520"/>
    </location>
</feature>
<dbReference type="PANTHER" id="PTHR31896:SF12">
    <property type="entry name" value="HXXXD-TYPE ACYL-TRANSFERASE FAMILY PROTEIN"/>
    <property type="match status" value="1"/>
</dbReference>
<name>A0A833RKC5_9POAL</name>
<dbReference type="EMBL" id="SWLB01000001">
    <property type="protein sequence ID" value="KAF3341508.1"/>
    <property type="molecule type" value="Genomic_DNA"/>
</dbReference>
<dbReference type="PANTHER" id="PTHR31896">
    <property type="entry name" value="FAMILY REGULATORY PROTEIN, PUTATIVE (AFU_ORTHOLOGUE AFUA_3G14730)-RELATED"/>
    <property type="match status" value="1"/>
</dbReference>
<evidence type="ECO:0000313" key="4">
    <source>
        <dbReference type="EMBL" id="KAF3341508.1"/>
    </source>
</evidence>
<protein>
    <submittedName>
        <fullName evidence="4">Subtilisin-like protease SBT5.3</fullName>
    </submittedName>
</protein>
<dbReference type="Gene3D" id="3.30.70.80">
    <property type="entry name" value="Peptidase S8 propeptide/proteinase inhibitor I9"/>
    <property type="match status" value="1"/>
</dbReference>
<proteinExistence type="predicted"/>
<dbReference type="GO" id="GO:0016740">
    <property type="term" value="F:transferase activity"/>
    <property type="evidence" value="ECO:0007669"/>
    <property type="project" value="UniProtKB-KW"/>
</dbReference>
<dbReference type="Proteomes" id="UP000623129">
    <property type="component" value="Unassembled WGS sequence"/>
</dbReference>
<dbReference type="Pfam" id="PF02458">
    <property type="entry name" value="Transferase"/>
    <property type="match status" value="1"/>
</dbReference>
<dbReference type="GO" id="GO:0006508">
    <property type="term" value="P:proteolysis"/>
    <property type="evidence" value="ECO:0007669"/>
    <property type="project" value="UniProtKB-KW"/>
</dbReference>
<reference evidence="4" key="1">
    <citation type="submission" date="2020-01" db="EMBL/GenBank/DDBJ databases">
        <title>Genome sequence of Kobresia littledalei, the first chromosome-level genome in the family Cyperaceae.</title>
        <authorList>
            <person name="Qu G."/>
        </authorList>
    </citation>
    <scope>NUCLEOTIDE SEQUENCE</scope>
    <source>
        <strain evidence="4">C.B.Clarke</strain>
        <tissue evidence="4">Leaf</tissue>
    </source>
</reference>
<dbReference type="Gene3D" id="3.30.559.10">
    <property type="entry name" value="Chloramphenicol acetyltransferase-like domain"/>
    <property type="match status" value="2"/>
</dbReference>
<evidence type="ECO:0000259" key="3">
    <source>
        <dbReference type="Pfam" id="PF05922"/>
    </source>
</evidence>
<evidence type="ECO:0000313" key="5">
    <source>
        <dbReference type="Proteomes" id="UP000623129"/>
    </source>
</evidence>
<dbReference type="InterPro" id="IPR037045">
    <property type="entry name" value="S8pro/Inhibitor_I9_sf"/>
</dbReference>
<gene>
    <name evidence="4" type="ORF">FCM35_KLT00146</name>
</gene>
<evidence type="ECO:0000256" key="1">
    <source>
        <dbReference type="ARBA" id="ARBA00022679"/>
    </source>
</evidence>
<feature type="domain" description="Inhibitor I9" evidence="3">
    <location>
        <begin position="289"/>
        <end position="355"/>
    </location>
</feature>
<dbReference type="Pfam" id="PF05922">
    <property type="entry name" value="Inhibitor_I9"/>
    <property type="match status" value="1"/>
</dbReference>
<feature type="compositionally biased region" description="Basic and acidic residues" evidence="2">
    <location>
        <begin position="501"/>
        <end position="510"/>
    </location>
</feature>
<dbReference type="OrthoDB" id="595207at2759"/>